<sequence>MWRKGGSHVSDEAEAEADATFGCTMLPSRLSRRDQSPPSSSGYLRVSSAEDYAHLVEAHARQAADNSLYPGLNYENLSRYLLEPYTQSYKPRSRDPSGETSRNGRIACFAMLHDLSAAPHERETPFLSPDAFERSEAIQNLGISSTGYLLFMRGNPTPEWLNTIGYSCNVDPDFFLKHLDFRSTAGKQDYFNLPSLPSTNENFIRLRWTTIGSRLANFEINGHDQGRIDLLRKDSAKKMEQYLQDIRSTHKMSICDSFVRRFAVHDENHFSLEQDVSICVNTVGNGWIIVVWQDVGNDSMQGLSGPWLEPPNHSFSWKTQALPTIQHKPYMALEARSTPMRKCSEVPGAGKFTQSASLLYLNCGKTLDQELLSYNPFYVLTDLFKFTAFAEAQFLNMMETKLKKEIDFSVTDKRHTPTFSNILYSKTLLDQHVDQIEDAIASIKSNNDTPFVDGSVEIDREVLAVSTKLLRDFESLSNRAKALSLHCENGMKIVANNNILLESQRASSRPLE</sequence>
<evidence type="ECO:0000313" key="1">
    <source>
        <dbReference type="EMBL" id="CZR65065.1"/>
    </source>
</evidence>
<dbReference type="OrthoDB" id="3231000at2759"/>
<keyword evidence="2" id="KW-1185">Reference proteome</keyword>
<gene>
    <name evidence="1" type="ORF">PAC_14965</name>
</gene>
<name>A0A1L7XJ42_9HELO</name>
<dbReference type="AlphaFoldDB" id="A0A1L7XJ42"/>
<dbReference type="Proteomes" id="UP000184330">
    <property type="component" value="Unassembled WGS sequence"/>
</dbReference>
<accession>A0A1L7XJ42</accession>
<dbReference type="EMBL" id="FJOG01000029">
    <property type="protein sequence ID" value="CZR65065.1"/>
    <property type="molecule type" value="Genomic_DNA"/>
</dbReference>
<reference evidence="1 2" key="1">
    <citation type="submission" date="2016-03" db="EMBL/GenBank/DDBJ databases">
        <authorList>
            <person name="Ploux O."/>
        </authorList>
    </citation>
    <scope>NUCLEOTIDE SEQUENCE [LARGE SCALE GENOMIC DNA]</scope>
    <source>
        <strain evidence="1 2">UAMH 11012</strain>
    </source>
</reference>
<evidence type="ECO:0000313" key="2">
    <source>
        <dbReference type="Proteomes" id="UP000184330"/>
    </source>
</evidence>
<proteinExistence type="predicted"/>
<protein>
    <submittedName>
        <fullName evidence="1">Uncharacterized protein</fullName>
    </submittedName>
</protein>
<dbReference type="STRING" id="576137.A0A1L7XJ42"/>
<organism evidence="1 2">
    <name type="scientific">Phialocephala subalpina</name>
    <dbReference type="NCBI Taxonomy" id="576137"/>
    <lineage>
        <taxon>Eukaryota</taxon>
        <taxon>Fungi</taxon>
        <taxon>Dikarya</taxon>
        <taxon>Ascomycota</taxon>
        <taxon>Pezizomycotina</taxon>
        <taxon>Leotiomycetes</taxon>
        <taxon>Helotiales</taxon>
        <taxon>Mollisiaceae</taxon>
        <taxon>Phialocephala</taxon>
        <taxon>Phialocephala fortinii species complex</taxon>
    </lineage>
</organism>